<feature type="transmembrane region" description="Helical" evidence="1">
    <location>
        <begin position="36"/>
        <end position="54"/>
    </location>
</feature>
<dbReference type="PANTHER" id="PTHR37947:SF1">
    <property type="entry name" value="BLL2462 PROTEIN"/>
    <property type="match status" value="1"/>
</dbReference>
<organism evidence="2 3">
    <name type="scientific">Flagellimonas meridianipacifica</name>
    <dbReference type="NCBI Taxonomy" id="1080225"/>
    <lineage>
        <taxon>Bacteria</taxon>
        <taxon>Pseudomonadati</taxon>
        <taxon>Bacteroidota</taxon>
        <taxon>Flavobacteriia</taxon>
        <taxon>Flavobacteriales</taxon>
        <taxon>Flavobacteriaceae</taxon>
        <taxon>Flagellimonas</taxon>
    </lineage>
</organism>
<keyword evidence="3" id="KW-1185">Reference proteome</keyword>
<sequence length="677" mass="77695">MDIRTLLLIILAVIAALTIVFYQYFFKARHKGSLRVILASLRFVTLLAAFLLLINPKFIDEEYFLEKSNLILLLDDSASMLKSTNADDIERYIAEILNNEDLQERFSQFKFKFGSQMEESDSLSFQQENTNIANALSKTNELFIKGNNTVVLFSDGNQTLGRDYEFLNLKNNVQVNSVVVGDTTAYSDISIGQVNTNTYAFLGNKFPVEIIIQYSGEQNIFKNLVINLDGKRVFQEAVSFNPAENSKRINTLIEAKSVGLKTLELQISPLENEKNIINNNKVVALEVIDEKTNVTLVSDMLHPDIGALKKAIESNEQRQLNVVKPNATSEILEATDVFILYQPNGRFKRIYDFIKAGNYNHFTITGTQTDWRFLNQVQENFFKEDFNQKEEILPVLNKSFSEFGLGDFDTSDYPPLISNLGDLDISATHQNILFQRIKGVDLDIPLMTTINSEGKKEAVLFGENIWRWRAKSYLDNNGFGIFDDFIGKLLLFLNSDGKRSRLELDYKTVFEGTDAARIKATYFDKSYNLDPNGNVQIEIRDQNSDYRRQAPMLFKGSFFEYDLENLNAGTYEFTVRENKENIFKSGTFRIVEFQQEDQLFSADYRKMQRLSEKTDGKLYFPNQLDNLIEDLLSSEQTLPLQKSKQNVVSLIDYRALLGLIAFCLAMEWFLRKYNGLI</sequence>
<feature type="transmembrane region" description="Helical" evidence="1">
    <location>
        <begin position="6"/>
        <end position="24"/>
    </location>
</feature>
<comment type="caution">
    <text evidence="2">The sequence shown here is derived from an EMBL/GenBank/DDBJ whole genome shotgun (WGS) entry which is preliminary data.</text>
</comment>
<reference evidence="2 3" key="1">
    <citation type="submission" date="2018-03" db="EMBL/GenBank/DDBJ databases">
        <title>Genomic Encyclopedia of Archaeal and Bacterial Type Strains, Phase II (KMG-II): from individual species to whole genera.</title>
        <authorList>
            <person name="Goeker M."/>
        </authorList>
    </citation>
    <scope>NUCLEOTIDE SEQUENCE [LARGE SCALE GENOMIC DNA]</scope>
    <source>
        <strain evidence="2 3">DSM 25027</strain>
    </source>
</reference>
<accession>A0A2T0MC26</accession>
<proteinExistence type="predicted"/>
<dbReference type="AlphaFoldDB" id="A0A2T0MC26"/>
<keyword evidence="1" id="KW-1133">Transmembrane helix</keyword>
<evidence type="ECO:0000256" key="1">
    <source>
        <dbReference type="SAM" id="Phobius"/>
    </source>
</evidence>
<dbReference type="RefSeq" id="WP_106146637.1">
    <property type="nucleotide sequence ID" value="NZ_PVYX01000002.1"/>
</dbReference>
<dbReference type="InterPro" id="IPR036465">
    <property type="entry name" value="vWFA_dom_sf"/>
</dbReference>
<dbReference type="PANTHER" id="PTHR37947">
    <property type="entry name" value="BLL2462 PROTEIN"/>
    <property type="match status" value="1"/>
</dbReference>
<evidence type="ECO:0000313" key="3">
    <source>
        <dbReference type="Proteomes" id="UP000237640"/>
    </source>
</evidence>
<gene>
    <name evidence="2" type="ORF">CLV81_3460</name>
</gene>
<protein>
    <submittedName>
        <fullName evidence="2">Uncharacterized protein</fullName>
    </submittedName>
</protein>
<evidence type="ECO:0000313" key="2">
    <source>
        <dbReference type="EMBL" id="PRX55054.1"/>
    </source>
</evidence>
<dbReference type="Proteomes" id="UP000237640">
    <property type="component" value="Unassembled WGS sequence"/>
</dbReference>
<name>A0A2T0MC26_9FLAO</name>
<dbReference type="OrthoDB" id="9763076at2"/>
<dbReference type="SUPFAM" id="SSF53300">
    <property type="entry name" value="vWA-like"/>
    <property type="match status" value="1"/>
</dbReference>
<keyword evidence="1" id="KW-0472">Membrane</keyword>
<keyword evidence="1" id="KW-0812">Transmembrane</keyword>
<dbReference type="EMBL" id="PVYX01000002">
    <property type="protein sequence ID" value="PRX55054.1"/>
    <property type="molecule type" value="Genomic_DNA"/>
</dbReference>